<comment type="caution">
    <text evidence="8">The sequence shown here is derived from an EMBL/GenBank/DDBJ whole genome shotgun (WGS) entry which is preliminary data.</text>
</comment>
<dbReference type="GO" id="GO:0050660">
    <property type="term" value="F:flavin adenine dinucleotide binding"/>
    <property type="evidence" value="ECO:0007669"/>
    <property type="project" value="InterPro"/>
</dbReference>
<dbReference type="PANTHER" id="PTHR11552">
    <property type="entry name" value="GLUCOSE-METHANOL-CHOLINE GMC OXIDOREDUCTASE"/>
    <property type="match status" value="1"/>
</dbReference>
<keyword evidence="4 5" id="KW-0274">FAD</keyword>
<evidence type="ECO:0000259" key="6">
    <source>
        <dbReference type="PROSITE" id="PS00623"/>
    </source>
</evidence>
<keyword evidence="9" id="KW-1185">Reference proteome</keyword>
<reference evidence="8 9" key="1">
    <citation type="journal article" date="2015" name="Genome Biol. Evol.">
        <title>The genome of winter moth (Operophtera brumata) provides a genomic perspective on sexual dimorphism and phenology.</title>
        <authorList>
            <person name="Derks M.F."/>
            <person name="Smit S."/>
            <person name="Salis L."/>
            <person name="Schijlen E."/>
            <person name="Bossers A."/>
            <person name="Mateman C."/>
            <person name="Pijl A.S."/>
            <person name="de Ridder D."/>
            <person name="Groenen M.A."/>
            <person name="Visser M.E."/>
            <person name="Megens H.J."/>
        </authorList>
    </citation>
    <scope>NUCLEOTIDE SEQUENCE [LARGE SCALE GENOMIC DNA]</scope>
    <source>
        <strain evidence="8">WM2013NL</strain>
        <tissue evidence="8">Head and thorax</tissue>
    </source>
</reference>
<dbReference type="Pfam" id="PF00732">
    <property type="entry name" value="GMC_oxred_N"/>
    <property type="match status" value="1"/>
</dbReference>
<dbReference type="AlphaFoldDB" id="A0A0L7KNL7"/>
<feature type="domain" description="Glucose-methanol-choline oxidoreductase N-terminal" evidence="6">
    <location>
        <begin position="31"/>
        <end position="54"/>
    </location>
</feature>
<dbReference type="InterPro" id="IPR000172">
    <property type="entry name" value="GMC_OxRdtase_N"/>
</dbReference>
<dbReference type="InterPro" id="IPR036188">
    <property type="entry name" value="FAD/NAD-bd_sf"/>
</dbReference>
<organism evidence="8 9">
    <name type="scientific">Operophtera brumata</name>
    <name type="common">Winter moth</name>
    <name type="synonym">Phalaena brumata</name>
    <dbReference type="NCBI Taxonomy" id="104452"/>
    <lineage>
        <taxon>Eukaryota</taxon>
        <taxon>Metazoa</taxon>
        <taxon>Ecdysozoa</taxon>
        <taxon>Arthropoda</taxon>
        <taxon>Hexapoda</taxon>
        <taxon>Insecta</taxon>
        <taxon>Pterygota</taxon>
        <taxon>Neoptera</taxon>
        <taxon>Endopterygota</taxon>
        <taxon>Lepidoptera</taxon>
        <taxon>Glossata</taxon>
        <taxon>Ditrysia</taxon>
        <taxon>Geometroidea</taxon>
        <taxon>Geometridae</taxon>
        <taxon>Larentiinae</taxon>
        <taxon>Operophtera</taxon>
    </lineage>
</organism>
<name>A0A0L7KNL7_OPEBR</name>
<gene>
    <name evidence="8" type="ORF">OBRU01_23991</name>
</gene>
<dbReference type="Pfam" id="PF05199">
    <property type="entry name" value="GMC_oxred_C"/>
    <property type="match status" value="1"/>
</dbReference>
<dbReference type="InterPro" id="IPR007867">
    <property type="entry name" value="GMC_OxRtase_C"/>
</dbReference>
<dbReference type="PANTHER" id="PTHR11552:SF147">
    <property type="entry name" value="CHOLINE DEHYDROGENASE, MITOCHONDRIAL"/>
    <property type="match status" value="1"/>
</dbReference>
<dbReference type="PROSITE" id="PS00624">
    <property type="entry name" value="GMC_OXRED_2"/>
    <property type="match status" value="1"/>
</dbReference>
<proteinExistence type="inferred from homology"/>
<comment type="cofactor">
    <cofactor evidence="1">
        <name>FAD</name>
        <dbReference type="ChEBI" id="CHEBI:57692"/>
    </cofactor>
</comment>
<dbReference type="Gene3D" id="3.30.560.10">
    <property type="entry name" value="Glucose Oxidase, domain 3"/>
    <property type="match status" value="1"/>
</dbReference>
<evidence type="ECO:0000256" key="4">
    <source>
        <dbReference type="ARBA" id="ARBA00022827"/>
    </source>
</evidence>
<feature type="domain" description="Glucose-methanol-choline oxidoreductase N-terminal" evidence="7">
    <location>
        <begin position="208"/>
        <end position="222"/>
    </location>
</feature>
<evidence type="ECO:0000313" key="9">
    <source>
        <dbReference type="Proteomes" id="UP000037510"/>
    </source>
</evidence>
<dbReference type="PIRSF" id="PIRSF000137">
    <property type="entry name" value="Alcohol_oxidase"/>
    <property type="match status" value="1"/>
</dbReference>
<dbReference type="Gene3D" id="3.50.50.60">
    <property type="entry name" value="FAD/NAD(P)-binding domain"/>
    <property type="match status" value="1"/>
</dbReference>
<accession>A0A0L7KNL7</accession>
<protein>
    <submittedName>
        <fullName evidence="8">GMCbeta2</fullName>
    </submittedName>
</protein>
<dbReference type="Proteomes" id="UP000037510">
    <property type="component" value="Unassembled WGS sequence"/>
</dbReference>
<dbReference type="PROSITE" id="PS00623">
    <property type="entry name" value="GMC_OXRED_1"/>
    <property type="match status" value="1"/>
</dbReference>
<keyword evidence="3 5" id="KW-0285">Flavoprotein</keyword>
<dbReference type="STRING" id="104452.A0A0L7KNL7"/>
<evidence type="ECO:0000256" key="1">
    <source>
        <dbReference type="ARBA" id="ARBA00001974"/>
    </source>
</evidence>
<evidence type="ECO:0000256" key="5">
    <source>
        <dbReference type="RuleBase" id="RU003968"/>
    </source>
</evidence>
<comment type="similarity">
    <text evidence="2 5">Belongs to the GMC oxidoreductase family.</text>
</comment>
<evidence type="ECO:0000259" key="7">
    <source>
        <dbReference type="PROSITE" id="PS00624"/>
    </source>
</evidence>
<dbReference type="SUPFAM" id="SSF54373">
    <property type="entry name" value="FAD-linked reductases, C-terminal domain"/>
    <property type="match status" value="1"/>
</dbReference>
<sequence length="516" mass="58085">MNTENDWVYKTQPQEGACRGYKNKRCAWPRGKTLGGSSSINAMFYVRGNKLDYDEWAASGNNGWSYEEVLPYFKKSEKLSQYTEEHSKFHGTNGYLSVENEETIDDLENMVIKGAVELGMKNSTDINGVDQMGIIKSYTTTRNGVRCSTARAFLSPLRDRKNLHVIKNAHATKLVFKTGTNQIIGVLLKQNGKEIFVRAMKEVVVSSGAINSPQLLMLSGIGPQKHLEKLGIEVKADLPVGENLQDHLFVPIFYTAPGDSKLASLPNIAGVFAQYMFKHEGPLAGISPHRVISFWNTTDSQASSPDIQNHYLIFPAGINNMINLFEKHDFSDEIQQKFELMNKDQFTMIVYNVLLKPKSRGKIILKSKNPMDKPLIYANYFDNLDDMKTVIRGIRQFSLKLGETKALKEARFKLDWLEIDACKKHERDGDDFLECIARELTFSLYHPVGTVKMGAPNDKSAVVDPELRVKTVEGLRVVDASIMPSIVRGNTNAPSIMIGEKGADMIIKHWLRHTEL</sequence>
<dbReference type="SUPFAM" id="SSF51905">
    <property type="entry name" value="FAD/NAD(P)-binding domain"/>
    <property type="match status" value="1"/>
</dbReference>
<dbReference type="InterPro" id="IPR012132">
    <property type="entry name" value="GMC_OxRdtase"/>
</dbReference>
<evidence type="ECO:0000256" key="3">
    <source>
        <dbReference type="ARBA" id="ARBA00022630"/>
    </source>
</evidence>
<dbReference type="GO" id="GO:0016614">
    <property type="term" value="F:oxidoreductase activity, acting on CH-OH group of donors"/>
    <property type="evidence" value="ECO:0007669"/>
    <property type="project" value="InterPro"/>
</dbReference>
<dbReference type="EMBL" id="JTDY01008426">
    <property type="protein sequence ID" value="KOB64574.1"/>
    <property type="molecule type" value="Genomic_DNA"/>
</dbReference>
<evidence type="ECO:0000313" key="8">
    <source>
        <dbReference type="EMBL" id="KOB64574.1"/>
    </source>
</evidence>
<evidence type="ECO:0000256" key="2">
    <source>
        <dbReference type="ARBA" id="ARBA00010790"/>
    </source>
</evidence>